<evidence type="ECO:0000313" key="3">
    <source>
        <dbReference type="EMBL" id="KNF05619.1"/>
    </source>
</evidence>
<feature type="chain" id="PRO_5005551028" evidence="2">
    <location>
        <begin position="28"/>
        <end position="104"/>
    </location>
</feature>
<gene>
    <name evidence="3" type="ORF">PSTG_01428</name>
</gene>
<protein>
    <submittedName>
        <fullName evidence="3">Uncharacterized protein</fullName>
    </submittedName>
</protein>
<keyword evidence="2" id="KW-0732">Signal</keyword>
<dbReference type="AlphaFoldDB" id="A0A0L0W287"/>
<reference evidence="4" key="1">
    <citation type="submission" date="2014-03" db="EMBL/GenBank/DDBJ databases">
        <title>The Genome Sequence of Puccinia striiformis f. sp. tritici PST-78.</title>
        <authorList>
            <consortium name="The Broad Institute Genome Sequencing Platform"/>
            <person name="Cuomo C."/>
            <person name="Hulbert S."/>
            <person name="Chen X."/>
            <person name="Walker B."/>
            <person name="Young S.K."/>
            <person name="Zeng Q."/>
            <person name="Gargeya S."/>
            <person name="Fitzgerald M."/>
            <person name="Haas B."/>
            <person name="Abouelleil A."/>
            <person name="Alvarado L."/>
            <person name="Arachchi H.M."/>
            <person name="Berlin A.M."/>
            <person name="Chapman S.B."/>
            <person name="Goldberg J."/>
            <person name="Griggs A."/>
            <person name="Gujja S."/>
            <person name="Hansen M."/>
            <person name="Howarth C."/>
            <person name="Imamovic A."/>
            <person name="Larimer J."/>
            <person name="McCowan C."/>
            <person name="Montmayeur A."/>
            <person name="Murphy C."/>
            <person name="Neiman D."/>
            <person name="Pearson M."/>
            <person name="Priest M."/>
            <person name="Roberts A."/>
            <person name="Saif S."/>
            <person name="Shea T."/>
            <person name="Sisk P."/>
            <person name="Sykes S."/>
            <person name="Wortman J."/>
            <person name="Nusbaum C."/>
            <person name="Birren B."/>
        </authorList>
    </citation>
    <scope>NUCLEOTIDE SEQUENCE [LARGE SCALE GENOMIC DNA]</scope>
    <source>
        <strain evidence="4">race PST-78</strain>
    </source>
</reference>
<proteinExistence type="predicted"/>
<evidence type="ECO:0000256" key="2">
    <source>
        <dbReference type="SAM" id="SignalP"/>
    </source>
</evidence>
<organism evidence="3 4">
    <name type="scientific">Puccinia striiformis f. sp. tritici PST-78</name>
    <dbReference type="NCBI Taxonomy" id="1165861"/>
    <lineage>
        <taxon>Eukaryota</taxon>
        <taxon>Fungi</taxon>
        <taxon>Dikarya</taxon>
        <taxon>Basidiomycota</taxon>
        <taxon>Pucciniomycotina</taxon>
        <taxon>Pucciniomycetes</taxon>
        <taxon>Pucciniales</taxon>
        <taxon>Pucciniaceae</taxon>
        <taxon>Puccinia</taxon>
    </lineage>
</organism>
<dbReference type="Proteomes" id="UP000054564">
    <property type="component" value="Unassembled WGS sequence"/>
</dbReference>
<name>A0A0L0W287_9BASI</name>
<dbReference type="EMBL" id="AJIL01000007">
    <property type="protein sequence ID" value="KNF05619.1"/>
    <property type="molecule type" value="Genomic_DNA"/>
</dbReference>
<keyword evidence="4" id="KW-1185">Reference proteome</keyword>
<evidence type="ECO:0000256" key="1">
    <source>
        <dbReference type="SAM" id="MobiDB-lite"/>
    </source>
</evidence>
<evidence type="ECO:0000313" key="4">
    <source>
        <dbReference type="Proteomes" id="UP000054564"/>
    </source>
</evidence>
<feature type="signal peptide" evidence="2">
    <location>
        <begin position="1"/>
        <end position="27"/>
    </location>
</feature>
<accession>A0A0L0W287</accession>
<feature type="region of interest" description="Disordered" evidence="1">
    <location>
        <begin position="80"/>
        <end position="104"/>
    </location>
</feature>
<sequence>MFNLSNTSHKTISALIVLLHGVQVTSSLIKDTHIASPVDNLPTVAPITDRLKTEQSYRTHWTCPECDTVNDHAASCNDKAYNGYTTEDTSGGYDSSEYDSERSD</sequence>
<comment type="caution">
    <text evidence="3">The sequence shown here is derived from an EMBL/GenBank/DDBJ whole genome shotgun (WGS) entry which is preliminary data.</text>
</comment>